<dbReference type="Proteomes" id="UP000054560">
    <property type="component" value="Unassembled WGS sequence"/>
</dbReference>
<dbReference type="GeneID" id="25913861"/>
<evidence type="ECO:0000313" key="2">
    <source>
        <dbReference type="Proteomes" id="UP000054560"/>
    </source>
</evidence>
<dbReference type="EMBL" id="KQ244781">
    <property type="protein sequence ID" value="KNC74086.1"/>
    <property type="molecule type" value="Genomic_DNA"/>
</dbReference>
<gene>
    <name evidence="1" type="ORF">SARC_13357</name>
</gene>
<dbReference type="AlphaFoldDB" id="A0A0L0FCB0"/>
<name>A0A0L0FCB0_9EUKA</name>
<organism evidence="1 2">
    <name type="scientific">Sphaeroforma arctica JP610</name>
    <dbReference type="NCBI Taxonomy" id="667725"/>
    <lineage>
        <taxon>Eukaryota</taxon>
        <taxon>Ichthyosporea</taxon>
        <taxon>Ichthyophonida</taxon>
        <taxon>Sphaeroforma</taxon>
    </lineage>
</organism>
<accession>A0A0L0FCB0</accession>
<evidence type="ECO:0000313" key="1">
    <source>
        <dbReference type="EMBL" id="KNC74086.1"/>
    </source>
</evidence>
<sequence>HACTVHNIFYLGEEANGTTNSNNWRPLCAVRNDLGALATLKPRTIRVFGKVTSGTAEDERMNFTVTRENIFEDRAMVVIIYQLGI</sequence>
<proteinExistence type="predicted"/>
<feature type="non-terminal residue" evidence="1">
    <location>
        <position position="1"/>
    </location>
</feature>
<protein>
    <submittedName>
        <fullName evidence="1">Uncharacterized protein</fullName>
    </submittedName>
</protein>
<dbReference type="RefSeq" id="XP_014147988.1">
    <property type="nucleotide sequence ID" value="XM_014292513.1"/>
</dbReference>
<reference evidence="1 2" key="1">
    <citation type="submission" date="2011-02" db="EMBL/GenBank/DDBJ databases">
        <title>The Genome Sequence of Sphaeroforma arctica JP610.</title>
        <authorList>
            <consortium name="The Broad Institute Genome Sequencing Platform"/>
            <person name="Russ C."/>
            <person name="Cuomo C."/>
            <person name="Young S.K."/>
            <person name="Zeng Q."/>
            <person name="Gargeya S."/>
            <person name="Alvarado L."/>
            <person name="Berlin A."/>
            <person name="Chapman S.B."/>
            <person name="Chen Z."/>
            <person name="Freedman E."/>
            <person name="Gellesch M."/>
            <person name="Goldberg J."/>
            <person name="Griggs A."/>
            <person name="Gujja S."/>
            <person name="Heilman E."/>
            <person name="Heiman D."/>
            <person name="Howarth C."/>
            <person name="Mehta T."/>
            <person name="Neiman D."/>
            <person name="Pearson M."/>
            <person name="Roberts A."/>
            <person name="Saif S."/>
            <person name="Shea T."/>
            <person name="Shenoy N."/>
            <person name="Sisk P."/>
            <person name="Stolte C."/>
            <person name="Sykes S."/>
            <person name="White J."/>
            <person name="Yandava C."/>
            <person name="Burger G."/>
            <person name="Gray M.W."/>
            <person name="Holland P.W.H."/>
            <person name="King N."/>
            <person name="Lang F.B.F."/>
            <person name="Roger A.J."/>
            <person name="Ruiz-Trillo I."/>
            <person name="Haas B."/>
            <person name="Nusbaum C."/>
            <person name="Birren B."/>
        </authorList>
    </citation>
    <scope>NUCLEOTIDE SEQUENCE [LARGE SCALE GENOMIC DNA]</scope>
    <source>
        <strain evidence="1 2">JP610</strain>
    </source>
</reference>
<keyword evidence="2" id="KW-1185">Reference proteome</keyword>